<dbReference type="PROSITE" id="PS51387">
    <property type="entry name" value="FAD_PCMH"/>
    <property type="match status" value="1"/>
</dbReference>
<dbReference type="InterPro" id="IPR016169">
    <property type="entry name" value="FAD-bd_PCMH_sub2"/>
</dbReference>
<dbReference type="AlphaFoldDB" id="A0A428NYZ6"/>
<dbReference type="PANTHER" id="PTHR42973">
    <property type="entry name" value="BINDING OXIDOREDUCTASE, PUTATIVE (AFU_ORTHOLOGUE AFUA_1G17690)-RELATED"/>
    <property type="match status" value="1"/>
</dbReference>
<keyword evidence="6" id="KW-0472">Membrane</keyword>
<keyword evidence="5" id="KW-0560">Oxidoreductase</keyword>
<organism evidence="8 9">
    <name type="scientific">Fusarium floridanum</name>
    <dbReference type="NCBI Taxonomy" id="1325733"/>
    <lineage>
        <taxon>Eukaryota</taxon>
        <taxon>Fungi</taxon>
        <taxon>Dikarya</taxon>
        <taxon>Ascomycota</taxon>
        <taxon>Pezizomycotina</taxon>
        <taxon>Sordariomycetes</taxon>
        <taxon>Hypocreomycetidae</taxon>
        <taxon>Hypocreales</taxon>
        <taxon>Nectriaceae</taxon>
        <taxon>Fusarium</taxon>
        <taxon>Fusarium solani species complex</taxon>
    </lineage>
</organism>
<dbReference type="GO" id="GO:0016491">
    <property type="term" value="F:oxidoreductase activity"/>
    <property type="evidence" value="ECO:0007669"/>
    <property type="project" value="UniProtKB-KW"/>
</dbReference>
<evidence type="ECO:0000256" key="6">
    <source>
        <dbReference type="SAM" id="Phobius"/>
    </source>
</evidence>
<dbReference type="InterPro" id="IPR036318">
    <property type="entry name" value="FAD-bd_PCMH-like_sf"/>
</dbReference>
<feature type="transmembrane region" description="Helical" evidence="6">
    <location>
        <begin position="320"/>
        <end position="342"/>
    </location>
</feature>
<dbReference type="Pfam" id="PF08031">
    <property type="entry name" value="BBE"/>
    <property type="match status" value="1"/>
</dbReference>
<dbReference type="Proteomes" id="UP000287972">
    <property type="component" value="Unassembled WGS sequence"/>
</dbReference>
<evidence type="ECO:0000259" key="7">
    <source>
        <dbReference type="PROSITE" id="PS51387"/>
    </source>
</evidence>
<keyword evidence="3" id="KW-0285">Flavoprotein</keyword>
<dbReference type="InterPro" id="IPR050416">
    <property type="entry name" value="FAD-linked_Oxidoreductase"/>
</dbReference>
<dbReference type="SUPFAM" id="SSF56176">
    <property type="entry name" value="FAD-binding/transporter-associated domain-like"/>
    <property type="match status" value="1"/>
</dbReference>
<evidence type="ECO:0000256" key="1">
    <source>
        <dbReference type="ARBA" id="ARBA00001974"/>
    </source>
</evidence>
<name>A0A428NYZ6_9HYPO</name>
<dbReference type="PANTHER" id="PTHR42973:SF39">
    <property type="entry name" value="FAD-BINDING PCMH-TYPE DOMAIN-CONTAINING PROTEIN"/>
    <property type="match status" value="1"/>
</dbReference>
<dbReference type="InterPro" id="IPR016166">
    <property type="entry name" value="FAD-bd_PCMH"/>
</dbReference>
<dbReference type="InterPro" id="IPR006094">
    <property type="entry name" value="Oxid_FAD_bind_N"/>
</dbReference>
<dbReference type="EMBL" id="NKCL01000981">
    <property type="protein sequence ID" value="RSL45947.1"/>
    <property type="molecule type" value="Genomic_DNA"/>
</dbReference>
<comment type="caution">
    <text evidence="8">The sequence shown here is derived from an EMBL/GenBank/DDBJ whole genome shotgun (WGS) entry which is preliminary data.</text>
</comment>
<keyword evidence="9" id="KW-1185">Reference proteome</keyword>
<sequence>MTPTEPCWPSDDAWKTLNASVDGRLIRITPPASLCYPSEPNYNTEGCDLVLKGWLKPYFHSGDPTSIHSPALANNSCNPIFENGTSIAGDTLAGESGCSLGVYPPYVVNATEAAHVQAALRFVNKWNLRVNIKNTGHSSKTALYGSLSIWTHYMKNVEFHKDFQSTCQISPPQTAFTIGAGLQDEEIFHAAAKYDMAVVGGTNSDVGLVGWATGGGHGYLTSEFGMGADSIIQAVVVTASGDVVTANECQNAGLLWAIRGGGGGTFGVITELTVKTHPMPQATTLLLNVEKKTNCTSCWWDLMAELHALLPGLKRQRLQGYYAIGGVPSFLAVTFYGVFFLYNKPNGTMEAISEPLLELLHGANDTAKTTSQVAWAPSWISVFDTLPSEGSAGGGGAASASRLLPESALTEDIEKLARVLELIGPSDEASKAGVSNPSIAGSMAASSVAVDNALNPAWSDTVAHLIAKESWKDSLPYTQANAALDDMTNVKGAALRSLAPGSGIYFNEADALEPDWKRAFWGPNYEKLLDIKHKYDPDGVFWCKKCVGSEVWVEQLDGELCRVADGLLTVQY</sequence>
<protein>
    <recommendedName>
        <fullName evidence="7">FAD-binding PCMH-type domain-containing protein</fullName>
    </recommendedName>
</protein>
<evidence type="ECO:0000256" key="5">
    <source>
        <dbReference type="ARBA" id="ARBA00023002"/>
    </source>
</evidence>
<evidence type="ECO:0000256" key="2">
    <source>
        <dbReference type="ARBA" id="ARBA00005466"/>
    </source>
</evidence>
<evidence type="ECO:0000313" key="8">
    <source>
        <dbReference type="EMBL" id="RSL45947.1"/>
    </source>
</evidence>
<evidence type="ECO:0000256" key="4">
    <source>
        <dbReference type="ARBA" id="ARBA00022827"/>
    </source>
</evidence>
<keyword evidence="6" id="KW-0812">Transmembrane</keyword>
<evidence type="ECO:0000313" key="9">
    <source>
        <dbReference type="Proteomes" id="UP000287972"/>
    </source>
</evidence>
<comment type="similarity">
    <text evidence="2">Belongs to the oxygen-dependent FAD-linked oxidoreductase family.</text>
</comment>
<gene>
    <name evidence="8" type="ORF">CEP51_016009</name>
</gene>
<comment type="cofactor">
    <cofactor evidence="1">
        <name>FAD</name>
        <dbReference type="ChEBI" id="CHEBI:57692"/>
    </cofactor>
</comment>
<dbReference type="InterPro" id="IPR012951">
    <property type="entry name" value="BBE"/>
</dbReference>
<reference evidence="8 9" key="1">
    <citation type="submission" date="2017-06" db="EMBL/GenBank/DDBJ databases">
        <title>Comparative genomic analysis of Ambrosia Fusariam Clade fungi.</title>
        <authorList>
            <person name="Stajich J.E."/>
            <person name="Carrillo J."/>
            <person name="Kijimoto T."/>
            <person name="Eskalen A."/>
            <person name="O'Donnell K."/>
            <person name="Kasson M."/>
        </authorList>
    </citation>
    <scope>NUCLEOTIDE SEQUENCE [LARGE SCALE GENOMIC DNA]</scope>
    <source>
        <strain evidence="8 9">NRRL62606</strain>
    </source>
</reference>
<dbReference type="Gene3D" id="3.30.465.10">
    <property type="match status" value="2"/>
</dbReference>
<dbReference type="GO" id="GO:0071949">
    <property type="term" value="F:FAD binding"/>
    <property type="evidence" value="ECO:0007669"/>
    <property type="project" value="InterPro"/>
</dbReference>
<keyword evidence="4" id="KW-0274">FAD</keyword>
<dbReference type="Pfam" id="PF01565">
    <property type="entry name" value="FAD_binding_4"/>
    <property type="match status" value="1"/>
</dbReference>
<keyword evidence="6" id="KW-1133">Transmembrane helix</keyword>
<accession>A0A428NYZ6</accession>
<evidence type="ECO:0000256" key="3">
    <source>
        <dbReference type="ARBA" id="ARBA00022630"/>
    </source>
</evidence>
<feature type="domain" description="FAD-binding PCMH-type" evidence="7">
    <location>
        <begin position="100"/>
        <end position="279"/>
    </location>
</feature>
<proteinExistence type="inferred from homology"/>